<sequence length="139" mass="16411">MTNLNPMFSKMRKKKTYNIPHEYLNQPRSKRKERSDKKKDIKVPVSLGEKKQLKLLGYSQKLSSTQFASVLVEDSISRPYIEFLMAEEYPEEKYYVHVKLSKEKHREVVRLSAEWDCSIRQATHRILVNVLRQERGGAV</sequence>
<protein>
    <submittedName>
        <fullName evidence="2">Uncharacterized protein</fullName>
    </submittedName>
</protein>
<name>A0A9X4AN81_9BACI</name>
<gene>
    <name evidence="2" type="ORF">NC797_06915</name>
</gene>
<keyword evidence="3" id="KW-1185">Reference proteome</keyword>
<dbReference type="RefSeq" id="WP_272436042.1">
    <property type="nucleotide sequence ID" value="NZ_JAMQKB010000005.1"/>
</dbReference>
<evidence type="ECO:0000313" key="2">
    <source>
        <dbReference type="EMBL" id="MDC3424238.1"/>
    </source>
</evidence>
<feature type="compositionally biased region" description="Basic and acidic residues" evidence="1">
    <location>
        <begin position="33"/>
        <end position="42"/>
    </location>
</feature>
<dbReference type="EMBL" id="JAMQKB010000005">
    <property type="protein sequence ID" value="MDC3424238.1"/>
    <property type="molecule type" value="Genomic_DNA"/>
</dbReference>
<organism evidence="2 3">
    <name type="scientific">Terrihalobacillus insolitus</name>
    <dbReference type="NCBI Taxonomy" id="2950438"/>
    <lineage>
        <taxon>Bacteria</taxon>
        <taxon>Bacillati</taxon>
        <taxon>Bacillota</taxon>
        <taxon>Bacilli</taxon>
        <taxon>Bacillales</taxon>
        <taxon>Bacillaceae</taxon>
        <taxon>Terrihalobacillus</taxon>
    </lineage>
</organism>
<reference evidence="2" key="1">
    <citation type="submission" date="2022-06" db="EMBL/GenBank/DDBJ databases">
        <title>Aquibacillus sp. a new bacterium isolated from soil saline samples.</title>
        <authorList>
            <person name="Galisteo C."/>
            <person name="De La Haba R."/>
            <person name="Sanchez-Porro C."/>
            <person name="Ventosa A."/>
        </authorList>
    </citation>
    <scope>NUCLEOTIDE SEQUENCE</scope>
    <source>
        <strain evidence="2">3ASR75-11</strain>
    </source>
</reference>
<comment type="caution">
    <text evidence="2">The sequence shown here is derived from an EMBL/GenBank/DDBJ whole genome shotgun (WGS) entry which is preliminary data.</text>
</comment>
<evidence type="ECO:0000313" key="3">
    <source>
        <dbReference type="Proteomes" id="UP001145050"/>
    </source>
</evidence>
<dbReference type="AlphaFoldDB" id="A0A9X4AN81"/>
<proteinExistence type="predicted"/>
<evidence type="ECO:0000256" key="1">
    <source>
        <dbReference type="SAM" id="MobiDB-lite"/>
    </source>
</evidence>
<feature type="region of interest" description="Disordered" evidence="1">
    <location>
        <begin position="1"/>
        <end position="42"/>
    </location>
</feature>
<dbReference type="Proteomes" id="UP001145050">
    <property type="component" value="Unassembled WGS sequence"/>
</dbReference>
<accession>A0A9X4AN81</accession>